<evidence type="ECO:0000313" key="1">
    <source>
        <dbReference type="EMBL" id="EFA23671.1"/>
    </source>
</evidence>
<proteinExistence type="predicted"/>
<reference evidence="1 2" key="1">
    <citation type="submission" date="2009-11" db="EMBL/GenBank/DDBJ databases">
        <authorList>
            <person name="Weinstock G."/>
            <person name="Sodergren E."/>
            <person name="Clifton S."/>
            <person name="Fulton L."/>
            <person name="Fulton B."/>
            <person name="Courtney L."/>
            <person name="Fronick C."/>
            <person name="Harrison M."/>
            <person name="Strong C."/>
            <person name="Farmer C."/>
            <person name="Delahaunty K."/>
            <person name="Markovic C."/>
            <person name="Hall O."/>
            <person name="Minx P."/>
            <person name="Tomlinson C."/>
            <person name="Mitreva M."/>
            <person name="Nelson J."/>
            <person name="Hou S."/>
            <person name="Wollam A."/>
            <person name="Pepin K.H."/>
            <person name="Johnson M."/>
            <person name="Bhonagiri V."/>
            <person name="Nash W.E."/>
            <person name="Warren W."/>
            <person name="Chinwalla A."/>
            <person name="Mardis E.R."/>
            <person name="Wilson R.K."/>
        </authorList>
    </citation>
    <scope>NUCLEOTIDE SEQUENCE [LARGE SCALE GENOMIC DNA]</scope>
    <source>
        <strain evidence="1 2">DSM 20093</strain>
    </source>
</reference>
<gene>
    <name evidence="1" type="ORF">BIFGAL_02777</name>
</gene>
<comment type="caution">
    <text evidence="1">The sequence shown here is derived from an EMBL/GenBank/DDBJ whole genome shotgun (WGS) entry which is preliminary data.</text>
</comment>
<sequence length="142" mass="14796">MFVVIASSRPRVRRGLVLSSGFLIGALDEGEFHVAGDLLERLLDLPSHLVGRHDRAADVDGLGSLHAGLRGRGLLRVGQVDGLLVDFEHVGRVEAHALLALRRVRTLDTLALGIGVAQVVALSGETRALGGPSAGQASDGGQ</sequence>
<dbReference type="Proteomes" id="UP000003656">
    <property type="component" value="Unassembled WGS sequence"/>
</dbReference>
<organism evidence="1 2">
    <name type="scientific">Bifidobacterium gallicum DSM 20093 = LMG 11596</name>
    <dbReference type="NCBI Taxonomy" id="561180"/>
    <lineage>
        <taxon>Bacteria</taxon>
        <taxon>Bacillati</taxon>
        <taxon>Actinomycetota</taxon>
        <taxon>Actinomycetes</taxon>
        <taxon>Bifidobacteriales</taxon>
        <taxon>Bifidobacteriaceae</taxon>
        <taxon>Bifidobacterium</taxon>
    </lineage>
</organism>
<accession>D1NSL9</accession>
<dbReference type="AlphaFoldDB" id="D1NSL9"/>
<dbReference type="STRING" id="561180.BIFGAL_02777"/>
<dbReference type="EMBL" id="ABXB03000001">
    <property type="protein sequence ID" value="EFA23671.1"/>
    <property type="molecule type" value="Genomic_DNA"/>
</dbReference>
<name>D1NSL9_9BIFI</name>
<evidence type="ECO:0000313" key="2">
    <source>
        <dbReference type="Proteomes" id="UP000003656"/>
    </source>
</evidence>
<protein>
    <submittedName>
        <fullName evidence="1">Uncharacterized protein</fullName>
    </submittedName>
</protein>